<gene>
    <name evidence="10" type="primary">LOC101089318</name>
</gene>
<keyword evidence="3" id="KW-0378">Hydrolase</keyword>
<reference evidence="10 11" key="1">
    <citation type="submission" date="2021-02" db="EMBL/GenBank/DDBJ databases">
        <title>Safari Cat Assemblies.</title>
        <authorList>
            <person name="Bredemeyer K.R."/>
            <person name="Murphy W.J."/>
        </authorList>
    </citation>
    <scope>NUCLEOTIDE SEQUENCE [LARGE SCALE GENOMIC DNA]</scope>
</reference>
<dbReference type="InterPro" id="IPR001314">
    <property type="entry name" value="Peptidase_S1A"/>
</dbReference>
<name>A0ABI7WGG6_FELCA</name>
<evidence type="ECO:0000256" key="5">
    <source>
        <dbReference type="ARBA" id="ARBA00023157"/>
    </source>
</evidence>
<dbReference type="PROSITE" id="PS00134">
    <property type="entry name" value="TRYPSIN_HIS"/>
    <property type="match status" value="2"/>
</dbReference>
<keyword evidence="5" id="KW-1015">Disulfide bond</keyword>
<evidence type="ECO:0000256" key="6">
    <source>
        <dbReference type="ARBA" id="ARBA00023180"/>
    </source>
</evidence>
<dbReference type="InterPro" id="IPR009003">
    <property type="entry name" value="Peptidase_S1_PA"/>
</dbReference>
<evidence type="ECO:0000256" key="7">
    <source>
        <dbReference type="SAM" id="MobiDB-lite"/>
    </source>
</evidence>
<reference evidence="10" key="3">
    <citation type="submission" date="2025-09" db="UniProtKB">
        <authorList>
            <consortium name="Ensembl"/>
        </authorList>
    </citation>
    <scope>IDENTIFICATION</scope>
    <source>
        <strain evidence="10">breed Abyssinian</strain>
    </source>
</reference>
<dbReference type="PRINTS" id="PR00722">
    <property type="entry name" value="CHYMOTRYPSIN"/>
</dbReference>
<keyword evidence="1" id="KW-0645">Protease</keyword>
<evidence type="ECO:0000256" key="1">
    <source>
        <dbReference type="ARBA" id="ARBA00022670"/>
    </source>
</evidence>
<feature type="domain" description="Peptidase S1" evidence="9">
    <location>
        <begin position="31"/>
        <end position="285"/>
    </location>
</feature>
<dbReference type="InterPro" id="IPR001254">
    <property type="entry name" value="Trypsin_dom"/>
</dbReference>
<keyword evidence="11" id="KW-1185">Reference proteome</keyword>
<dbReference type="PANTHER" id="PTHR24253">
    <property type="entry name" value="TRANSMEMBRANE PROTEASE SERINE"/>
    <property type="match status" value="1"/>
</dbReference>
<accession>A0ABI7WGG6</accession>
<dbReference type="InterPro" id="IPR018114">
    <property type="entry name" value="TRYPSIN_HIS"/>
</dbReference>
<feature type="region of interest" description="Disordered" evidence="7">
    <location>
        <begin position="444"/>
        <end position="496"/>
    </location>
</feature>
<dbReference type="PANTHER" id="PTHR24253:SF144">
    <property type="entry name" value="CHYMOTRYPSIN-LIKE PROTEASE CTRL-1-RELATED"/>
    <property type="match status" value="1"/>
</dbReference>
<protein>
    <recommendedName>
        <fullName evidence="9">Peptidase S1 domain-containing protein</fullName>
    </recommendedName>
</protein>
<feature type="compositionally biased region" description="Basic residues" evidence="7">
    <location>
        <begin position="452"/>
        <end position="461"/>
    </location>
</feature>
<evidence type="ECO:0000256" key="3">
    <source>
        <dbReference type="ARBA" id="ARBA00022801"/>
    </source>
</evidence>
<keyword evidence="6" id="KW-0325">Glycoprotein</keyword>
<dbReference type="InterPro" id="IPR043504">
    <property type="entry name" value="Peptidase_S1_PA_chymotrypsin"/>
</dbReference>
<proteinExistence type="predicted"/>
<evidence type="ECO:0000259" key="9">
    <source>
        <dbReference type="PROSITE" id="PS50240"/>
    </source>
</evidence>
<evidence type="ECO:0000256" key="2">
    <source>
        <dbReference type="ARBA" id="ARBA00022729"/>
    </source>
</evidence>
<sequence length="603" mass="66423">MLWLLFLTLPFPGGSVPVTPAPSPGRESVGIVGGCDVSGWRYPWQVSLRFYNMRLGLWQHECGGSLIHPQWVLTAAHCVEPEDLEACAFRVQVGQLRLYDHDQLHKVDEIIRHPKFNASLSAWGGADIALLRLEAPVMLSEHVNLVSLPPASLRVPSRKMCWVTGWGDIADNSPLPPPYHLQEVEIPVVGNKECNRHYQNSSDSSDQVIKADMLCAGSEGRDSCQMLWLLFLSLPCLGASVPEIPAPAPERELVGIVGGHSAPQGKWPWQVSLRVYVYHWASWVHICGGSLIHPQWVLTAAHCIHRKDADPSAYRIHAGNVYLYGGRTLLNVSRVIVHPDYIAAFLGFDLALLKLATPVRMSSRTRPVTLPLQSLDFSPEDECWLTGWGRGFYFEPLSPPYRLQQVQIPLEEEGACEQGYRRFLHTRANGKVIPEDMLCAGTQGRGPCMVRRSGRRPRVSSRPRPPSPHPTPTCRVTVPSPRRGTPGAPWSARRKARGSRWVWSAGASAAPCTSCPPSSQTSRATWTGSDSSCGGADEPRLQVRAGGRSFRRVTSPERAFRATPLPSLRLQPSPLLPLPRPHPSPPVGTGRVEAPTGLVCLSH</sequence>
<dbReference type="SUPFAM" id="SSF50494">
    <property type="entry name" value="Trypsin-like serine proteases"/>
    <property type="match status" value="2"/>
</dbReference>
<dbReference type="PROSITE" id="PS50240">
    <property type="entry name" value="TRYPSIN_DOM"/>
    <property type="match status" value="2"/>
</dbReference>
<dbReference type="Proteomes" id="UP000823872">
    <property type="component" value="Chromosome E3"/>
</dbReference>
<reference evidence="10" key="2">
    <citation type="submission" date="2025-08" db="UniProtKB">
        <authorList>
            <consortium name="Ensembl"/>
        </authorList>
    </citation>
    <scope>IDENTIFICATION</scope>
    <source>
        <strain evidence="10">breed Abyssinian</strain>
    </source>
</reference>
<evidence type="ECO:0000313" key="11">
    <source>
        <dbReference type="Proteomes" id="UP000823872"/>
    </source>
</evidence>
<feature type="signal peptide" evidence="8">
    <location>
        <begin position="1"/>
        <end position="15"/>
    </location>
</feature>
<keyword evidence="2 8" id="KW-0732">Signal</keyword>
<evidence type="ECO:0000313" key="10">
    <source>
        <dbReference type="Ensembl" id="ENSFCTP00005008453.1"/>
    </source>
</evidence>
<feature type="domain" description="Peptidase S1" evidence="9">
    <location>
        <begin position="285"/>
        <end position="560"/>
    </location>
</feature>
<dbReference type="SMART" id="SM00020">
    <property type="entry name" value="Tryp_SPc"/>
    <property type="match status" value="2"/>
</dbReference>
<feature type="region of interest" description="Disordered" evidence="7">
    <location>
        <begin position="512"/>
        <end position="539"/>
    </location>
</feature>
<dbReference type="Ensembl" id="ENSFCTT00005013077.1">
    <property type="protein sequence ID" value="ENSFCTP00005008453.1"/>
    <property type="gene ID" value="ENSFCTG00005004807.1"/>
</dbReference>
<feature type="region of interest" description="Disordered" evidence="7">
    <location>
        <begin position="563"/>
        <end position="593"/>
    </location>
</feature>
<feature type="chain" id="PRO_5045942428" description="Peptidase S1 domain-containing protein" evidence="8">
    <location>
        <begin position="16"/>
        <end position="603"/>
    </location>
</feature>
<dbReference type="Pfam" id="PF00089">
    <property type="entry name" value="Trypsin"/>
    <property type="match status" value="2"/>
</dbReference>
<keyword evidence="4" id="KW-0720">Serine protease</keyword>
<dbReference type="CDD" id="cd00190">
    <property type="entry name" value="Tryp_SPc"/>
    <property type="match status" value="2"/>
</dbReference>
<feature type="compositionally biased region" description="Pro residues" evidence="7">
    <location>
        <begin position="574"/>
        <end position="586"/>
    </location>
</feature>
<organism evidence="10 11">
    <name type="scientific">Felis catus</name>
    <name type="common">Cat</name>
    <name type="synonym">Felis silvestris catus</name>
    <dbReference type="NCBI Taxonomy" id="9685"/>
    <lineage>
        <taxon>Eukaryota</taxon>
        <taxon>Metazoa</taxon>
        <taxon>Chordata</taxon>
        <taxon>Craniata</taxon>
        <taxon>Vertebrata</taxon>
        <taxon>Euteleostomi</taxon>
        <taxon>Mammalia</taxon>
        <taxon>Eutheria</taxon>
        <taxon>Laurasiatheria</taxon>
        <taxon>Carnivora</taxon>
        <taxon>Feliformia</taxon>
        <taxon>Felidae</taxon>
        <taxon>Felinae</taxon>
        <taxon>Felis</taxon>
    </lineage>
</organism>
<evidence type="ECO:0000256" key="4">
    <source>
        <dbReference type="ARBA" id="ARBA00022825"/>
    </source>
</evidence>
<dbReference type="GeneTree" id="ENSGT00940000158868"/>
<dbReference type="Gene3D" id="2.40.10.10">
    <property type="entry name" value="Trypsin-like serine proteases"/>
    <property type="match status" value="4"/>
</dbReference>
<evidence type="ECO:0000256" key="8">
    <source>
        <dbReference type="SAM" id="SignalP"/>
    </source>
</evidence>
<feature type="compositionally biased region" description="Polar residues" evidence="7">
    <location>
        <begin position="523"/>
        <end position="532"/>
    </location>
</feature>
<feature type="compositionally biased region" description="Low complexity" evidence="7">
    <location>
        <begin position="564"/>
        <end position="573"/>
    </location>
</feature>
<feature type="compositionally biased region" description="Low complexity" evidence="7">
    <location>
        <begin position="512"/>
        <end position="522"/>
    </location>
</feature>